<dbReference type="SMART" id="SM00513">
    <property type="entry name" value="SAP"/>
    <property type="match status" value="1"/>
</dbReference>
<dbReference type="Proteomes" id="UP000251960">
    <property type="component" value="Chromosome 1"/>
</dbReference>
<feature type="domain" description="SAP" evidence="1">
    <location>
        <begin position="154"/>
        <end position="188"/>
    </location>
</feature>
<sequence length="197" mass="21431">MVVGPALGACALATAVAPDLGRGRVAAPRATREHEYYAPGIQVTKPTQCIEKGVLASKDGVIAEAKRKAKPDLDKNVMTAASRHKTMPEVVKNEFAIKVRDNQNDELNKKVTKVKAKAVYKDLLNSKTRTKAKPDVASDELIAKVIDHHRRGELRLLTVSDLKCFLGAKKAKVGGTKEVLIQRVTELLLDKCIAISN</sequence>
<evidence type="ECO:0000259" key="1">
    <source>
        <dbReference type="PROSITE" id="PS50800"/>
    </source>
</evidence>
<proteinExistence type="predicted"/>
<organism evidence="2">
    <name type="scientific">Zea mays</name>
    <name type="common">Maize</name>
    <dbReference type="NCBI Taxonomy" id="4577"/>
    <lineage>
        <taxon>Eukaryota</taxon>
        <taxon>Viridiplantae</taxon>
        <taxon>Streptophyta</taxon>
        <taxon>Embryophyta</taxon>
        <taxon>Tracheophyta</taxon>
        <taxon>Spermatophyta</taxon>
        <taxon>Magnoliopsida</taxon>
        <taxon>Liliopsida</taxon>
        <taxon>Poales</taxon>
        <taxon>Poaceae</taxon>
        <taxon>PACMAD clade</taxon>
        <taxon>Panicoideae</taxon>
        <taxon>Andropogonodae</taxon>
        <taxon>Andropogoneae</taxon>
        <taxon>Tripsacinae</taxon>
        <taxon>Zea</taxon>
    </lineage>
</organism>
<name>A0A317YA50_MAIZE</name>
<protein>
    <recommendedName>
        <fullName evidence="1">SAP domain-containing protein</fullName>
    </recommendedName>
</protein>
<dbReference type="InterPro" id="IPR003034">
    <property type="entry name" value="SAP_dom"/>
</dbReference>
<accession>A0A317YA50</accession>
<reference evidence="2" key="1">
    <citation type="journal article" date="2018" name="Nat. Genet.">
        <title>Extensive intraspecific gene order and gene structural variations between Mo17 and other maize genomes.</title>
        <authorList>
            <person name="Sun S."/>
            <person name="Zhou Y."/>
            <person name="Chen J."/>
            <person name="Shi J."/>
            <person name="Zhao H."/>
            <person name="Zhao H."/>
            <person name="Song W."/>
            <person name="Zhang M."/>
            <person name="Cui Y."/>
            <person name="Dong X."/>
            <person name="Liu H."/>
            <person name="Ma X."/>
            <person name="Jiao Y."/>
            <person name="Wang B."/>
            <person name="Wei X."/>
            <person name="Stein J.C."/>
            <person name="Glaubitz J.C."/>
            <person name="Lu F."/>
            <person name="Yu G."/>
            <person name="Liang C."/>
            <person name="Fengler K."/>
            <person name="Li B."/>
            <person name="Rafalski A."/>
            <person name="Schnable P.S."/>
            <person name="Ware D.H."/>
            <person name="Buckler E.S."/>
            <person name="Lai J."/>
        </authorList>
    </citation>
    <scope>NUCLEOTIDE SEQUENCE [LARGE SCALE GENOMIC DNA]</scope>
    <source>
        <tissue evidence="2">Seedling</tissue>
    </source>
</reference>
<dbReference type="SUPFAM" id="SSF68906">
    <property type="entry name" value="SAP domain"/>
    <property type="match status" value="1"/>
</dbReference>
<gene>
    <name evidence="2" type="ORF">Zm00014a_010009</name>
</gene>
<dbReference type="PROSITE" id="PS50800">
    <property type="entry name" value="SAP"/>
    <property type="match status" value="1"/>
</dbReference>
<dbReference type="InterPro" id="IPR036361">
    <property type="entry name" value="SAP_dom_sf"/>
</dbReference>
<dbReference type="EMBL" id="NCVQ01000001">
    <property type="protein sequence ID" value="PWZ54592.1"/>
    <property type="molecule type" value="Genomic_DNA"/>
</dbReference>
<comment type="caution">
    <text evidence="2">The sequence shown here is derived from an EMBL/GenBank/DDBJ whole genome shotgun (WGS) entry which is preliminary data.</text>
</comment>
<evidence type="ECO:0000313" key="2">
    <source>
        <dbReference type="EMBL" id="PWZ54592.1"/>
    </source>
</evidence>
<dbReference type="AlphaFoldDB" id="A0A317YA50"/>